<proteinExistence type="predicted"/>
<comment type="caution">
    <text evidence="2">The sequence shown here is derived from an EMBL/GenBank/DDBJ whole genome shotgun (WGS) entry which is preliminary data.</text>
</comment>
<evidence type="ECO:0000313" key="3">
    <source>
        <dbReference type="Proteomes" id="UP000030652"/>
    </source>
</evidence>
<gene>
    <name evidence="2" type="ORF">SCABRO_00396</name>
</gene>
<evidence type="ECO:0008006" key="4">
    <source>
        <dbReference type="Google" id="ProtNLM"/>
    </source>
</evidence>
<name>A0A0B0EMK0_9BACT</name>
<keyword evidence="1" id="KW-0175">Coiled coil</keyword>
<dbReference type="Proteomes" id="UP000030652">
    <property type="component" value="Unassembled WGS sequence"/>
</dbReference>
<sequence length="262" mass="30303">MNKKSSKYLFIFTTLIISVGLLNSGCFKVSKGFLRKDKSESRGSKEDRMNTLEEKVEILSYSLGSLTTENYELRKNFSELEAVKSQLNKEYTQIKDTQAALEKTQASNKTARNRLKGELAKTKVSLEKIKQQLAEMELEKNSLKAKLEMLEATNEKTTKTEEVVDEAANIETEKNDFEQNRKNLIKETQENRKNTLVQELLNKAIGLYREESFEDAIAKWEEVLVLDPSKLEAKFNIEIAQDRIKEKQIQKDLEKTHIQKNR</sequence>
<dbReference type="SUPFAM" id="SSF48452">
    <property type="entry name" value="TPR-like"/>
    <property type="match status" value="1"/>
</dbReference>
<reference evidence="2 3" key="1">
    <citation type="submission" date="2014-10" db="EMBL/GenBank/DDBJ databases">
        <title>Draft genome of anammox bacterium scalindua brodae, obtained using differential coverage binning of sequence data from two enrichment reactors.</title>
        <authorList>
            <person name="Speth D.R."/>
            <person name="Russ L."/>
            <person name="Kartal B."/>
            <person name="Op den Camp H.J."/>
            <person name="Dutilh B.E."/>
            <person name="Jetten M.S."/>
        </authorList>
    </citation>
    <scope>NUCLEOTIDE SEQUENCE [LARGE SCALE GENOMIC DNA]</scope>
    <source>
        <strain evidence="2">RU1</strain>
    </source>
</reference>
<accession>A0A0B0EMK0</accession>
<feature type="coiled-coil region" evidence="1">
    <location>
        <begin position="70"/>
        <end position="194"/>
    </location>
</feature>
<dbReference type="InterPro" id="IPR011990">
    <property type="entry name" value="TPR-like_helical_dom_sf"/>
</dbReference>
<evidence type="ECO:0000256" key="1">
    <source>
        <dbReference type="SAM" id="Coils"/>
    </source>
</evidence>
<protein>
    <recommendedName>
        <fullName evidence="4">Chromosome partition protein Smc</fullName>
    </recommendedName>
</protein>
<evidence type="ECO:0000313" key="2">
    <source>
        <dbReference type="EMBL" id="KHE93839.1"/>
    </source>
</evidence>
<organism evidence="2 3">
    <name type="scientific">Candidatus Scalindua brodae</name>
    <dbReference type="NCBI Taxonomy" id="237368"/>
    <lineage>
        <taxon>Bacteria</taxon>
        <taxon>Pseudomonadati</taxon>
        <taxon>Planctomycetota</taxon>
        <taxon>Candidatus Brocadiia</taxon>
        <taxon>Candidatus Brocadiales</taxon>
        <taxon>Candidatus Scalinduaceae</taxon>
        <taxon>Candidatus Scalindua</taxon>
    </lineage>
</organism>
<dbReference type="EMBL" id="JRYO01000033">
    <property type="protein sequence ID" value="KHE93839.1"/>
    <property type="molecule type" value="Genomic_DNA"/>
</dbReference>
<dbReference type="eggNOG" id="ENOG502ZH3E">
    <property type="taxonomic scope" value="Bacteria"/>
</dbReference>
<dbReference type="AlphaFoldDB" id="A0A0B0EMK0"/>